<dbReference type="OrthoDB" id="9759709at2"/>
<keyword evidence="4" id="KW-0378">Hydrolase</keyword>
<dbReference type="AlphaFoldDB" id="A0A494XAS6"/>
<evidence type="ECO:0000313" key="4">
    <source>
        <dbReference type="EMBL" id="RKP46741.1"/>
    </source>
</evidence>
<organism evidence="4 5">
    <name type="scientific">Cohnella endophytica</name>
    <dbReference type="NCBI Taxonomy" id="2419778"/>
    <lineage>
        <taxon>Bacteria</taxon>
        <taxon>Bacillati</taxon>
        <taxon>Bacillota</taxon>
        <taxon>Bacilli</taxon>
        <taxon>Bacillales</taxon>
        <taxon>Paenibacillaceae</taxon>
        <taxon>Cohnella</taxon>
    </lineage>
</organism>
<dbReference type="CDD" id="cd18614">
    <property type="entry name" value="GH130"/>
    <property type="match status" value="1"/>
</dbReference>
<dbReference type="InterPro" id="IPR007184">
    <property type="entry name" value="Mannoside_phosphorylase"/>
</dbReference>
<accession>A0A494XAS6</accession>
<dbReference type="GO" id="GO:0016798">
    <property type="term" value="F:hydrolase activity, acting on glycosyl bonds"/>
    <property type="evidence" value="ECO:0007669"/>
    <property type="project" value="UniProtKB-KW"/>
</dbReference>
<dbReference type="GO" id="GO:0016757">
    <property type="term" value="F:glycosyltransferase activity"/>
    <property type="evidence" value="ECO:0007669"/>
    <property type="project" value="UniProtKB-KW"/>
</dbReference>
<evidence type="ECO:0000313" key="5">
    <source>
        <dbReference type="Proteomes" id="UP000282076"/>
    </source>
</evidence>
<reference evidence="4 5" key="1">
    <citation type="submission" date="2018-10" db="EMBL/GenBank/DDBJ databases">
        <title>Cohnella sp. M2MS4P-1, whole genome shotgun sequence.</title>
        <authorList>
            <person name="Tuo L."/>
        </authorList>
    </citation>
    <scope>NUCLEOTIDE SEQUENCE [LARGE SCALE GENOMIC DNA]</scope>
    <source>
        <strain evidence="4 5">M2MS4P-1</strain>
    </source>
</reference>
<evidence type="ECO:0000256" key="2">
    <source>
        <dbReference type="ARBA" id="ARBA00022679"/>
    </source>
</evidence>
<gene>
    <name evidence="4" type="ORF">D7Z26_24370</name>
</gene>
<dbReference type="Proteomes" id="UP000282076">
    <property type="component" value="Unassembled WGS sequence"/>
</dbReference>
<evidence type="ECO:0000256" key="1">
    <source>
        <dbReference type="ARBA" id="ARBA00022676"/>
    </source>
</evidence>
<evidence type="ECO:0000256" key="3">
    <source>
        <dbReference type="ARBA" id="ARBA00024356"/>
    </source>
</evidence>
<dbReference type="SUPFAM" id="SSF75005">
    <property type="entry name" value="Arabinanase/levansucrase/invertase"/>
    <property type="match status" value="1"/>
</dbReference>
<dbReference type="PIRSF" id="PIRSF016202">
    <property type="entry name" value="PH1107"/>
    <property type="match status" value="1"/>
</dbReference>
<dbReference type="EMBL" id="RBZM01000012">
    <property type="protein sequence ID" value="RKP46741.1"/>
    <property type="molecule type" value="Genomic_DNA"/>
</dbReference>
<dbReference type="Gene3D" id="2.115.10.20">
    <property type="entry name" value="Glycosyl hydrolase domain, family 43"/>
    <property type="match status" value="1"/>
</dbReference>
<keyword evidence="4" id="KW-0326">Glycosidase</keyword>
<keyword evidence="2" id="KW-0808">Transferase</keyword>
<dbReference type="Pfam" id="PF04041">
    <property type="entry name" value="Glyco_hydro_130"/>
    <property type="match status" value="2"/>
</dbReference>
<keyword evidence="5" id="KW-1185">Reference proteome</keyword>
<protein>
    <submittedName>
        <fullName evidence="4">Glycosidase</fullName>
    </submittedName>
</protein>
<name>A0A494XAS6_9BACL</name>
<dbReference type="InterPro" id="IPR023296">
    <property type="entry name" value="Glyco_hydro_beta-prop_sf"/>
</dbReference>
<sequence length="340" mass="37947">MKLTRHENNPIVVPGGAEWRRAAVFNPGVVEADGKYYMYERAAGSLRPFRTSIGLLESEDGVNFRPVADEPVFTADMLGFPGGSVEDARVVRIDGTYYMCYALQPYRFDCWPTGTGLPAYYPDNYPEWRENGVEPMITRSGIAASEDGIRFTPLCYTTPAEIDDRDNALFPEKIGGRFALLRRPMQYVGEKYGTNTPGIWISYSDDLFEWTEPELVAVAENPEWEGTKIGAAATPVKTDRGWLVLYHGVDAHSVYRVGALLLDLDDPSRVIARIRDPIMEPETYYERFGLVLPNVVFPTANVMVDGLLYIYYGCCDASIGLATVPLYELLDALTGGEDRA</sequence>
<dbReference type="PANTHER" id="PTHR34106">
    <property type="entry name" value="GLYCOSIDASE"/>
    <property type="match status" value="1"/>
</dbReference>
<dbReference type="PANTHER" id="PTHR34106:SF4">
    <property type="entry name" value="BLL5143 PROTEIN"/>
    <property type="match status" value="1"/>
</dbReference>
<dbReference type="RefSeq" id="WP_120979642.1">
    <property type="nucleotide sequence ID" value="NZ_RBZM01000012.1"/>
</dbReference>
<keyword evidence="1" id="KW-0328">Glycosyltransferase</keyword>
<comment type="similarity">
    <text evidence="3">Belongs to the glycosyl hydrolase 130 family.</text>
</comment>
<comment type="caution">
    <text evidence="4">The sequence shown here is derived from an EMBL/GenBank/DDBJ whole genome shotgun (WGS) entry which is preliminary data.</text>
</comment>
<proteinExistence type="inferred from homology"/>